<dbReference type="PROSITE" id="PS51084">
    <property type="entry name" value="HIT_2"/>
    <property type="match status" value="1"/>
</dbReference>
<protein>
    <submittedName>
        <fullName evidence="3">HIT family protein</fullName>
    </submittedName>
</protein>
<dbReference type="Proteomes" id="UP001501676">
    <property type="component" value="Unassembled WGS sequence"/>
</dbReference>
<dbReference type="InterPro" id="IPR019808">
    <property type="entry name" value="Histidine_triad_CS"/>
</dbReference>
<gene>
    <name evidence="3" type="ORF">GCM10020369_50690</name>
</gene>
<dbReference type="PANTHER" id="PTHR46648">
    <property type="entry name" value="HIT FAMILY PROTEIN 1"/>
    <property type="match status" value="1"/>
</dbReference>
<proteinExistence type="predicted"/>
<evidence type="ECO:0000259" key="2">
    <source>
        <dbReference type="PROSITE" id="PS51084"/>
    </source>
</evidence>
<feature type="domain" description="HIT" evidence="2">
    <location>
        <begin position="20"/>
        <end position="128"/>
    </location>
</feature>
<dbReference type="SUPFAM" id="SSF54197">
    <property type="entry name" value="HIT-like"/>
    <property type="match status" value="1"/>
</dbReference>
<organism evidence="3 4">
    <name type="scientific">Cryptosporangium minutisporangium</name>
    <dbReference type="NCBI Taxonomy" id="113569"/>
    <lineage>
        <taxon>Bacteria</taxon>
        <taxon>Bacillati</taxon>
        <taxon>Actinomycetota</taxon>
        <taxon>Actinomycetes</taxon>
        <taxon>Cryptosporangiales</taxon>
        <taxon>Cryptosporangiaceae</taxon>
        <taxon>Cryptosporangium</taxon>
    </lineage>
</organism>
<dbReference type="RefSeq" id="WP_345730705.1">
    <property type="nucleotide sequence ID" value="NZ_BAAAYN010000034.1"/>
</dbReference>
<accession>A0ABP6T4P7</accession>
<dbReference type="PANTHER" id="PTHR46648:SF1">
    <property type="entry name" value="ADENOSINE 5'-MONOPHOSPHORAMIDASE HNT1"/>
    <property type="match status" value="1"/>
</dbReference>
<dbReference type="PRINTS" id="PR00332">
    <property type="entry name" value="HISTRIAD"/>
</dbReference>
<dbReference type="PROSITE" id="PS00892">
    <property type="entry name" value="HIT_1"/>
    <property type="match status" value="1"/>
</dbReference>
<dbReference type="Pfam" id="PF01230">
    <property type="entry name" value="HIT"/>
    <property type="match status" value="1"/>
</dbReference>
<feature type="short sequence motif" description="Histidine triad motif" evidence="1">
    <location>
        <begin position="113"/>
        <end position="117"/>
    </location>
</feature>
<name>A0ABP6T4P7_9ACTN</name>
<evidence type="ECO:0000256" key="1">
    <source>
        <dbReference type="PROSITE-ProRule" id="PRU00464"/>
    </source>
</evidence>
<dbReference type="Gene3D" id="3.30.428.10">
    <property type="entry name" value="HIT-like"/>
    <property type="match status" value="1"/>
</dbReference>
<dbReference type="InterPro" id="IPR001310">
    <property type="entry name" value="Histidine_triad_HIT"/>
</dbReference>
<reference evidence="4" key="1">
    <citation type="journal article" date="2019" name="Int. J. Syst. Evol. Microbiol.">
        <title>The Global Catalogue of Microorganisms (GCM) 10K type strain sequencing project: providing services to taxonomists for standard genome sequencing and annotation.</title>
        <authorList>
            <consortium name="The Broad Institute Genomics Platform"/>
            <consortium name="The Broad Institute Genome Sequencing Center for Infectious Disease"/>
            <person name="Wu L."/>
            <person name="Ma J."/>
        </authorList>
    </citation>
    <scope>NUCLEOTIDE SEQUENCE [LARGE SCALE GENOMIC DNA]</scope>
    <source>
        <strain evidence="4">JCM 9458</strain>
    </source>
</reference>
<dbReference type="InterPro" id="IPR036265">
    <property type="entry name" value="HIT-like_sf"/>
</dbReference>
<dbReference type="EMBL" id="BAAAYN010000034">
    <property type="protein sequence ID" value="GAA3391715.1"/>
    <property type="molecule type" value="Genomic_DNA"/>
</dbReference>
<dbReference type="InterPro" id="IPR011146">
    <property type="entry name" value="HIT-like"/>
</dbReference>
<sequence length="153" mass="17080">MPNTETEKLEVEEAPANSCVFCAIVAGESPASVVHADEHVTAFMDLRPVTPGHLLVIPRMHAVGLEDLPEELGTRMWVTAQRLARALRRSGIRCEGVNLFLADGEAAFQEVFHVHLHVVPRFPGDGFRIDAEWRVRERHELDAAADRIRRALS</sequence>
<keyword evidence="4" id="KW-1185">Reference proteome</keyword>
<comment type="caution">
    <text evidence="3">The sequence shown here is derived from an EMBL/GenBank/DDBJ whole genome shotgun (WGS) entry which is preliminary data.</text>
</comment>
<evidence type="ECO:0000313" key="3">
    <source>
        <dbReference type="EMBL" id="GAA3391715.1"/>
    </source>
</evidence>
<evidence type="ECO:0000313" key="4">
    <source>
        <dbReference type="Proteomes" id="UP001501676"/>
    </source>
</evidence>